<keyword evidence="3" id="KW-1185">Reference proteome</keyword>
<dbReference type="EMBL" id="BMAT01000496">
    <property type="protein sequence ID" value="GFR67351.1"/>
    <property type="molecule type" value="Genomic_DNA"/>
</dbReference>
<organism evidence="2 3">
    <name type="scientific">Elysia marginata</name>
    <dbReference type="NCBI Taxonomy" id="1093978"/>
    <lineage>
        <taxon>Eukaryota</taxon>
        <taxon>Metazoa</taxon>
        <taxon>Spiralia</taxon>
        <taxon>Lophotrochozoa</taxon>
        <taxon>Mollusca</taxon>
        <taxon>Gastropoda</taxon>
        <taxon>Heterobranchia</taxon>
        <taxon>Euthyneura</taxon>
        <taxon>Panpulmonata</taxon>
        <taxon>Sacoglossa</taxon>
        <taxon>Placobranchoidea</taxon>
        <taxon>Plakobranchidae</taxon>
        <taxon>Elysia</taxon>
    </lineage>
</organism>
<feature type="compositionally biased region" description="Polar residues" evidence="1">
    <location>
        <begin position="196"/>
        <end position="211"/>
    </location>
</feature>
<feature type="compositionally biased region" description="Basic and acidic residues" evidence="1">
    <location>
        <begin position="172"/>
        <end position="187"/>
    </location>
</feature>
<reference evidence="2 3" key="1">
    <citation type="journal article" date="2021" name="Elife">
        <title>Chloroplast acquisition without the gene transfer in kleptoplastic sea slugs, Plakobranchus ocellatus.</title>
        <authorList>
            <person name="Maeda T."/>
            <person name="Takahashi S."/>
            <person name="Yoshida T."/>
            <person name="Shimamura S."/>
            <person name="Takaki Y."/>
            <person name="Nagai Y."/>
            <person name="Toyoda A."/>
            <person name="Suzuki Y."/>
            <person name="Arimoto A."/>
            <person name="Ishii H."/>
            <person name="Satoh N."/>
            <person name="Nishiyama T."/>
            <person name="Hasebe M."/>
            <person name="Maruyama T."/>
            <person name="Minagawa J."/>
            <person name="Obokata J."/>
            <person name="Shigenobu S."/>
        </authorList>
    </citation>
    <scope>NUCLEOTIDE SEQUENCE [LARGE SCALE GENOMIC DNA]</scope>
</reference>
<dbReference type="Proteomes" id="UP000762676">
    <property type="component" value="Unassembled WGS sequence"/>
</dbReference>
<feature type="compositionally biased region" description="Basic and acidic residues" evidence="1">
    <location>
        <begin position="141"/>
        <end position="150"/>
    </location>
</feature>
<feature type="compositionally biased region" description="Polar residues" evidence="1">
    <location>
        <begin position="225"/>
        <end position="240"/>
    </location>
</feature>
<name>A0AAV4F2U6_9GAST</name>
<comment type="caution">
    <text evidence="2">The sequence shown here is derived from an EMBL/GenBank/DDBJ whole genome shotgun (WGS) entry which is preliminary data.</text>
</comment>
<feature type="non-terminal residue" evidence="2">
    <location>
        <position position="240"/>
    </location>
</feature>
<evidence type="ECO:0000256" key="1">
    <source>
        <dbReference type="SAM" id="MobiDB-lite"/>
    </source>
</evidence>
<proteinExistence type="predicted"/>
<feature type="compositionally biased region" description="Polar residues" evidence="1">
    <location>
        <begin position="155"/>
        <end position="171"/>
    </location>
</feature>
<gene>
    <name evidence="2" type="ORF">ElyMa_000251500</name>
</gene>
<sequence length="240" mass="25327">MSLSRNRLPAATSPWLPACAVSNLTRSKDFTHSGYSSDQHYKGARQPPKIGEYGMLNIDDFALDTRSSAVSSRPSASSSTTTVTTGGTAASGASAAASEGSGKSDKSVKTVASVQSALRHSIEKRSRGARSLKSTINVKSARSERLEALKPKGSKQPSLSKSTEPSPNQLETLKRRASTEDLQHEHEEMDEAVPSGSAQTSRPGVGSKTASLSVSMVGYKAGPRTASTKAQGQMWENSLR</sequence>
<dbReference type="AlphaFoldDB" id="A0AAV4F2U6"/>
<feature type="region of interest" description="Disordered" evidence="1">
    <location>
        <begin position="221"/>
        <end position="240"/>
    </location>
</feature>
<accession>A0AAV4F2U6</accession>
<evidence type="ECO:0000313" key="2">
    <source>
        <dbReference type="EMBL" id="GFR67351.1"/>
    </source>
</evidence>
<evidence type="ECO:0000313" key="3">
    <source>
        <dbReference type="Proteomes" id="UP000762676"/>
    </source>
</evidence>
<protein>
    <submittedName>
        <fullName evidence="2">Uncharacterized protein</fullName>
    </submittedName>
</protein>
<feature type="region of interest" description="Disordered" evidence="1">
    <location>
        <begin position="66"/>
        <end position="211"/>
    </location>
</feature>
<feature type="compositionally biased region" description="Low complexity" evidence="1">
    <location>
        <begin position="66"/>
        <end position="101"/>
    </location>
</feature>